<reference evidence="4" key="1">
    <citation type="journal article" date="2013" name="Nature">
        <title>Draft genome of the wheat A-genome progenitor Triticum urartu.</title>
        <authorList>
            <person name="Ling H.Q."/>
            <person name="Zhao S."/>
            <person name="Liu D."/>
            <person name="Wang J."/>
            <person name="Sun H."/>
            <person name="Zhang C."/>
            <person name="Fan H."/>
            <person name="Li D."/>
            <person name="Dong L."/>
            <person name="Tao Y."/>
            <person name="Gao C."/>
            <person name="Wu H."/>
            <person name="Li Y."/>
            <person name="Cui Y."/>
            <person name="Guo X."/>
            <person name="Zheng S."/>
            <person name="Wang B."/>
            <person name="Yu K."/>
            <person name="Liang Q."/>
            <person name="Yang W."/>
            <person name="Lou X."/>
            <person name="Chen J."/>
            <person name="Feng M."/>
            <person name="Jian J."/>
            <person name="Zhang X."/>
            <person name="Luo G."/>
            <person name="Jiang Y."/>
            <person name="Liu J."/>
            <person name="Wang Z."/>
            <person name="Sha Y."/>
            <person name="Zhang B."/>
            <person name="Wu H."/>
            <person name="Tang D."/>
            <person name="Shen Q."/>
            <person name="Xue P."/>
            <person name="Zou S."/>
            <person name="Wang X."/>
            <person name="Liu X."/>
            <person name="Wang F."/>
            <person name="Yang Y."/>
            <person name="An X."/>
            <person name="Dong Z."/>
            <person name="Zhang K."/>
            <person name="Zhang X."/>
            <person name="Luo M.C."/>
            <person name="Dvorak J."/>
            <person name="Tong Y."/>
            <person name="Wang J."/>
            <person name="Yang H."/>
            <person name="Li Z."/>
            <person name="Wang D."/>
            <person name="Zhang A."/>
            <person name="Wang J."/>
        </authorList>
    </citation>
    <scope>NUCLEOTIDE SEQUENCE</scope>
    <source>
        <strain evidence="4">cv. G1812</strain>
    </source>
</reference>
<proteinExistence type="predicted"/>
<reference evidence="3" key="3">
    <citation type="submission" date="2022-06" db="UniProtKB">
        <authorList>
            <consortium name="EnsemblPlants"/>
        </authorList>
    </citation>
    <scope>IDENTIFICATION</scope>
</reference>
<dbReference type="InterPro" id="IPR002156">
    <property type="entry name" value="RNaseH_domain"/>
</dbReference>
<dbReference type="Gramene" id="TuG1812G0700003262.01.T01">
    <property type="protein sequence ID" value="TuG1812G0700003262.01.T01"/>
    <property type="gene ID" value="TuG1812G0700003262.01"/>
</dbReference>
<dbReference type="InterPro" id="IPR012337">
    <property type="entry name" value="RNaseH-like_sf"/>
</dbReference>
<dbReference type="InterPro" id="IPR036397">
    <property type="entry name" value="RNaseH_sf"/>
</dbReference>
<dbReference type="Gene3D" id="3.30.420.10">
    <property type="entry name" value="Ribonuclease H-like superfamily/Ribonuclease H"/>
    <property type="match status" value="1"/>
</dbReference>
<evidence type="ECO:0008006" key="5">
    <source>
        <dbReference type="Google" id="ProtNLM"/>
    </source>
</evidence>
<dbReference type="PANTHER" id="PTHR33065:SF183">
    <property type="entry name" value="DUF6598 DOMAIN-CONTAINING PROTEIN"/>
    <property type="match status" value="1"/>
</dbReference>
<evidence type="ECO:0000259" key="2">
    <source>
        <dbReference type="Pfam" id="PF20241"/>
    </source>
</evidence>
<evidence type="ECO:0000313" key="3">
    <source>
        <dbReference type="EnsemblPlants" id="TuG1812G0700003262.01.T01"/>
    </source>
</evidence>
<dbReference type="GO" id="GO:0003676">
    <property type="term" value="F:nucleic acid binding"/>
    <property type="evidence" value="ECO:0007669"/>
    <property type="project" value="InterPro"/>
</dbReference>
<sequence>MLFTHCTPGFMPIHAVPARTLQICSIKVTDVKLFKWPLQVYGVVAARDAVDEHRNPIFLRSRDDCQILNEADPFLYLTGPVRAIVFEKPVHIEIQLKVKGTTASQDRALLSYIFYYDGDYYEAISSTIIIEKHSCTLELGAQQLKRSVQATIFGVHVADYKSNPFEHGVRVVCSSLSQQHDADESPSMEVVLLESKLGRKHAVKRGYLNLSRQVVSVNLSGKLKVLIQAYTPSGEIMTQGHVFVMPKTSNTSQHACDLDGFKVEFTVAWSFLVQDEEHISMNGRADPLAPRPVNPSLFLKETTAKPTKVVHKWQPPDHPFIKVNVDASFHEETQQGGTGLGIRNHEGTLLRAQAIWYDAGLTAMAMEAYAIRDGVQLARNIGMRKVIVETNAQTVVNMWNARCFDRSEIA</sequence>
<evidence type="ECO:0000259" key="1">
    <source>
        <dbReference type="Pfam" id="PF13456"/>
    </source>
</evidence>
<dbReference type="PANTHER" id="PTHR33065">
    <property type="entry name" value="OS07G0486400 PROTEIN"/>
    <property type="match status" value="1"/>
</dbReference>
<name>A0A8R7V3G0_TRIUA</name>
<accession>A0A8R7V3G0</accession>
<organism evidence="3 4">
    <name type="scientific">Triticum urartu</name>
    <name type="common">Red wild einkorn</name>
    <name type="synonym">Crithodium urartu</name>
    <dbReference type="NCBI Taxonomy" id="4572"/>
    <lineage>
        <taxon>Eukaryota</taxon>
        <taxon>Viridiplantae</taxon>
        <taxon>Streptophyta</taxon>
        <taxon>Embryophyta</taxon>
        <taxon>Tracheophyta</taxon>
        <taxon>Spermatophyta</taxon>
        <taxon>Magnoliopsida</taxon>
        <taxon>Liliopsida</taxon>
        <taxon>Poales</taxon>
        <taxon>Poaceae</taxon>
        <taxon>BOP clade</taxon>
        <taxon>Pooideae</taxon>
        <taxon>Triticodae</taxon>
        <taxon>Triticeae</taxon>
        <taxon>Triticinae</taxon>
        <taxon>Triticum</taxon>
    </lineage>
</organism>
<dbReference type="SUPFAM" id="SSF53098">
    <property type="entry name" value="Ribonuclease H-like"/>
    <property type="match status" value="1"/>
</dbReference>
<feature type="domain" description="DUF6598" evidence="2">
    <location>
        <begin position="20"/>
        <end position="267"/>
    </location>
</feature>
<feature type="domain" description="RNase H type-1" evidence="1">
    <location>
        <begin position="324"/>
        <end position="403"/>
    </location>
</feature>
<dbReference type="Pfam" id="PF20241">
    <property type="entry name" value="DUF6598"/>
    <property type="match status" value="1"/>
</dbReference>
<dbReference type="EnsemblPlants" id="TuG1812G0700003262.01.T01">
    <property type="protein sequence ID" value="TuG1812G0700003262.01.T01"/>
    <property type="gene ID" value="TuG1812G0700003262.01"/>
</dbReference>
<dbReference type="Pfam" id="PF13456">
    <property type="entry name" value="RVT_3"/>
    <property type="match status" value="1"/>
</dbReference>
<dbReference type="Proteomes" id="UP000015106">
    <property type="component" value="Chromosome 7"/>
</dbReference>
<dbReference type="InterPro" id="IPR044730">
    <property type="entry name" value="RNase_H-like_dom_plant"/>
</dbReference>
<dbReference type="GO" id="GO:0004523">
    <property type="term" value="F:RNA-DNA hybrid ribonuclease activity"/>
    <property type="evidence" value="ECO:0007669"/>
    <property type="project" value="InterPro"/>
</dbReference>
<evidence type="ECO:0000313" key="4">
    <source>
        <dbReference type="Proteomes" id="UP000015106"/>
    </source>
</evidence>
<reference evidence="3" key="2">
    <citation type="submission" date="2018-03" db="EMBL/GenBank/DDBJ databases">
        <title>The Triticum urartu genome reveals the dynamic nature of wheat genome evolution.</title>
        <authorList>
            <person name="Ling H."/>
            <person name="Ma B."/>
            <person name="Shi X."/>
            <person name="Liu H."/>
            <person name="Dong L."/>
            <person name="Sun H."/>
            <person name="Cao Y."/>
            <person name="Gao Q."/>
            <person name="Zheng S."/>
            <person name="Li Y."/>
            <person name="Yu Y."/>
            <person name="Du H."/>
            <person name="Qi M."/>
            <person name="Li Y."/>
            <person name="Yu H."/>
            <person name="Cui Y."/>
            <person name="Wang N."/>
            <person name="Chen C."/>
            <person name="Wu H."/>
            <person name="Zhao Y."/>
            <person name="Zhang J."/>
            <person name="Li Y."/>
            <person name="Zhou W."/>
            <person name="Zhang B."/>
            <person name="Hu W."/>
            <person name="Eijk M."/>
            <person name="Tang J."/>
            <person name="Witsenboer H."/>
            <person name="Zhao S."/>
            <person name="Li Z."/>
            <person name="Zhang A."/>
            <person name="Wang D."/>
            <person name="Liang C."/>
        </authorList>
    </citation>
    <scope>NUCLEOTIDE SEQUENCE [LARGE SCALE GENOMIC DNA]</scope>
    <source>
        <strain evidence="3">cv. G1812</strain>
    </source>
</reference>
<dbReference type="AlphaFoldDB" id="A0A8R7V3G0"/>
<dbReference type="InterPro" id="IPR046533">
    <property type="entry name" value="DUF6598"/>
</dbReference>
<protein>
    <recommendedName>
        <fullName evidence="5">RNase H type-1 domain-containing protein</fullName>
    </recommendedName>
</protein>
<keyword evidence="4" id="KW-1185">Reference proteome</keyword>
<dbReference type="CDD" id="cd06222">
    <property type="entry name" value="RNase_H_like"/>
    <property type="match status" value="1"/>
</dbReference>